<comment type="caution">
    <text evidence="3">The sequence shown here is derived from an EMBL/GenBank/DDBJ whole genome shotgun (WGS) entry which is preliminary data.</text>
</comment>
<keyword evidence="4" id="KW-1185">Reference proteome</keyword>
<accession>A0AAW1QZL3</accession>
<protein>
    <submittedName>
        <fullName evidence="3">Uncharacterized protein</fullName>
    </submittedName>
</protein>
<name>A0AAW1QZL3_9CHLO</name>
<keyword evidence="2" id="KW-0472">Membrane</keyword>
<feature type="compositionally biased region" description="Low complexity" evidence="1">
    <location>
        <begin position="83"/>
        <end position="102"/>
    </location>
</feature>
<feature type="compositionally biased region" description="Low complexity" evidence="1">
    <location>
        <begin position="343"/>
        <end position="359"/>
    </location>
</feature>
<feature type="region of interest" description="Disordered" evidence="1">
    <location>
        <begin position="697"/>
        <end position="732"/>
    </location>
</feature>
<feature type="transmembrane region" description="Helical" evidence="2">
    <location>
        <begin position="569"/>
        <end position="593"/>
    </location>
</feature>
<feature type="region of interest" description="Disordered" evidence="1">
    <location>
        <begin position="343"/>
        <end position="374"/>
    </location>
</feature>
<sequence>MGQESIEPGSQHFSFATSQRAASRKLALDERENQEPNTRESTPARSTPKLAAPRQAYSPRSNPFVPRPEVRTPAGAVARRLSVHSGVSTASSSSLPAVSEISGGDEAQSAWLMSPEVSVDEVKSSWEAVGRLCDRATESRTPQRADGSAGKPGLADALDSSSQDGAVALSWLDMGGLHRTSSDAHSSGRGPLDASPWRSRVSNSAFHGNSPTSSSASGLSSPPEAGAPFLNAAGYVYTGITPARPASAAAAARGRAHGARDAGHAESHQNPNFAVRHPASAGGAGTPRWATPAGSDRGVGFGLEGAGSAGSASLLSSADGFPRSFQLVRSGSTESLASLQSLQSLADAPPRSPKASAAAGGCTMRTIPEPGESPFQLAPPLPPPPGVRDLLRVAFGRGPPPPPPTAAPSDSSPVVNPIMDPAAARVCLEQSGHAAAWLAGFGPSTGAGGMADQLEGMASGAAGAEAPQTARPEPPAVGDGGEAGAFSSPIEVAPPGDAAAAPEGVIEVQAAEATPAQAVPRGVRLRSFIELSTPARLTPFLRWAPAASADTAKAPPAEPPRRRMARRRLLRAADVACVVLALVAVLAVVGAFLNWPHGPLAIKTSSHAQPGHPTKAYLASFAATFPLFAPPEHAVQPWWLHPGAALRSAWLAAGAALLGVLALAGTAALLGHARVRPAAAAAACDGDAVGELCHAAEQRPQRTRRPSASAPPPQGAAELQSPGRSARGRRSTRAAASLTSPCAVAPAASFASEVAAVGRRRTAAPAPPDTAATPLRRCRDTGLPCDRTGQQAVACYAGNFLVKMLSELAGGERKSVQHVLVHLLPYLGGSTTLAALRVDSPDDPECRVCYKDLATADGLTSLREALSAAQLQVYDEQKVCYALLAQRILAALPQTDDGVWLMKSSEYGADAFAQSVGVFETLFEDSGYDTASCRLADGAGARRQALPASPWRAKYAAAYEKAVDIGRLVPGVPFHPGAD</sequence>
<evidence type="ECO:0000256" key="2">
    <source>
        <dbReference type="SAM" id="Phobius"/>
    </source>
</evidence>
<proteinExistence type="predicted"/>
<feature type="compositionally biased region" description="Low complexity" evidence="1">
    <location>
        <begin position="459"/>
        <end position="470"/>
    </location>
</feature>
<evidence type="ECO:0000313" key="3">
    <source>
        <dbReference type="EMBL" id="KAK9826876.1"/>
    </source>
</evidence>
<feature type="compositionally biased region" description="Polar residues" evidence="1">
    <location>
        <begin position="11"/>
        <end position="21"/>
    </location>
</feature>
<feature type="region of interest" description="Disordered" evidence="1">
    <location>
        <begin position="179"/>
        <end position="222"/>
    </location>
</feature>
<reference evidence="3 4" key="1">
    <citation type="journal article" date="2024" name="Nat. Commun.">
        <title>Phylogenomics reveals the evolutionary origins of lichenization in chlorophyte algae.</title>
        <authorList>
            <person name="Puginier C."/>
            <person name="Libourel C."/>
            <person name="Otte J."/>
            <person name="Skaloud P."/>
            <person name="Haon M."/>
            <person name="Grisel S."/>
            <person name="Petersen M."/>
            <person name="Berrin J.G."/>
            <person name="Delaux P.M."/>
            <person name="Dal Grande F."/>
            <person name="Keller J."/>
        </authorList>
    </citation>
    <scope>NUCLEOTIDE SEQUENCE [LARGE SCALE GENOMIC DNA]</scope>
    <source>
        <strain evidence="3 4">SAG 245.80</strain>
    </source>
</reference>
<keyword evidence="2" id="KW-1133">Transmembrane helix</keyword>
<feature type="compositionally biased region" description="Low complexity" evidence="1">
    <location>
        <begin position="208"/>
        <end position="222"/>
    </location>
</feature>
<feature type="region of interest" description="Disordered" evidence="1">
    <location>
        <begin position="133"/>
        <end position="161"/>
    </location>
</feature>
<dbReference type="AlphaFoldDB" id="A0AAW1QZL3"/>
<evidence type="ECO:0000256" key="1">
    <source>
        <dbReference type="SAM" id="MobiDB-lite"/>
    </source>
</evidence>
<feature type="region of interest" description="Disordered" evidence="1">
    <location>
        <begin position="1"/>
        <end position="107"/>
    </location>
</feature>
<dbReference type="Proteomes" id="UP001445335">
    <property type="component" value="Unassembled WGS sequence"/>
</dbReference>
<feature type="compositionally biased region" description="Basic and acidic residues" evidence="1">
    <location>
        <begin position="258"/>
        <end position="267"/>
    </location>
</feature>
<feature type="transmembrane region" description="Helical" evidence="2">
    <location>
        <begin position="649"/>
        <end position="670"/>
    </location>
</feature>
<feature type="compositionally biased region" description="Basic and acidic residues" evidence="1">
    <location>
        <begin position="26"/>
        <end position="38"/>
    </location>
</feature>
<feature type="compositionally biased region" description="Basic and acidic residues" evidence="1">
    <location>
        <begin position="133"/>
        <end position="143"/>
    </location>
</feature>
<keyword evidence="2" id="KW-0812">Transmembrane</keyword>
<dbReference type="EMBL" id="JALJOU010000061">
    <property type="protein sequence ID" value="KAK9826876.1"/>
    <property type="molecule type" value="Genomic_DNA"/>
</dbReference>
<feature type="region of interest" description="Disordered" evidence="1">
    <location>
        <begin position="459"/>
        <end position="498"/>
    </location>
</feature>
<feature type="region of interest" description="Disordered" evidence="1">
    <location>
        <begin position="248"/>
        <end position="297"/>
    </location>
</feature>
<evidence type="ECO:0000313" key="4">
    <source>
        <dbReference type="Proteomes" id="UP001445335"/>
    </source>
</evidence>
<feature type="region of interest" description="Disordered" evidence="1">
    <location>
        <begin position="394"/>
        <end position="413"/>
    </location>
</feature>
<gene>
    <name evidence="3" type="ORF">WJX81_002612</name>
</gene>
<organism evidence="3 4">
    <name type="scientific">Elliptochloris bilobata</name>
    <dbReference type="NCBI Taxonomy" id="381761"/>
    <lineage>
        <taxon>Eukaryota</taxon>
        <taxon>Viridiplantae</taxon>
        <taxon>Chlorophyta</taxon>
        <taxon>core chlorophytes</taxon>
        <taxon>Trebouxiophyceae</taxon>
        <taxon>Trebouxiophyceae incertae sedis</taxon>
        <taxon>Elliptochloris clade</taxon>
        <taxon>Elliptochloris</taxon>
    </lineage>
</organism>
<feature type="compositionally biased region" description="Low complexity" evidence="1">
    <location>
        <begin position="715"/>
        <end position="725"/>
    </location>
</feature>